<name>A0AAW2RT23_9LAMI</name>
<evidence type="ECO:0000313" key="1">
    <source>
        <dbReference type="EMBL" id="KAL0383229.1"/>
    </source>
</evidence>
<dbReference type="AlphaFoldDB" id="A0AAW2RT23"/>
<dbReference type="PANTHER" id="PTHR10775">
    <property type="entry name" value="OS08G0208400 PROTEIN"/>
    <property type="match status" value="1"/>
</dbReference>
<comment type="caution">
    <text evidence="1">The sequence shown here is derived from an EMBL/GenBank/DDBJ whole genome shotgun (WGS) entry which is preliminary data.</text>
</comment>
<dbReference type="PANTHER" id="PTHR10775:SF193">
    <property type="entry name" value="DUF4216 DOMAIN-CONTAINING PROTEIN"/>
    <property type="match status" value="1"/>
</dbReference>
<reference evidence="1" key="1">
    <citation type="submission" date="2020-06" db="EMBL/GenBank/DDBJ databases">
        <authorList>
            <person name="Li T."/>
            <person name="Hu X."/>
            <person name="Zhang T."/>
            <person name="Song X."/>
            <person name="Zhang H."/>
            <person name="Dai N."/>
            <person name="Sheng W."/>
            <person name="Hou X."/>
            <person name="Wei L."/>
        </authorList>
    </citation>
    <scope>NUCLEOTIDE SEQUENCE</scope>
    <source>
        <strain evidence="1">KEN8</strain>
        <tissue evidence="1">Leaf</tissue>
    </source>
</reference>
<dbReference type="InterPro" id="IPR004242">
    <property type="entry name" value="Transposase_21"/>
</dbReference>
<sequence>MSYQYLPGAVIEELQNLWHMGVKMHDNAKNQSFTIHAAFMWTENDLYAYGIAFGWSIPGDMGCPVFVDDTRISIRITVRRRATLTASDSFTPQDHSYRMNKKTFTENRV</sequence>
<accession>A0AAW2RT23</accession>
<gene>
    <name evidence="1" type="ORF">Scaly_0610200</name>
</gene>
<organism evidence="1">
    <name type="scientific">Sesamum calycinum</name>
    <dbReference type="NCBI Taxonomy" id="2727403"/>
    <lineage>
        <taxon>Eukaryota</taxon>
        <taxon>Viridiplantae</taxon>
        <taxon>Streptophyta</taxon>
        <taxon>Embryophyta</taxon>
        <taxon>Tracheophyta</taxon>
        <taxon>Spermatophyta</taxon>
        <taxon>Magnoliopsida</taxon>
        <taxon>eudicotyledons</taxon>
        <taxon>Gunneridae</taxon>
        <taxon>Pentapetalae</taxon>
        <taxon>asterids</taxon>
        <taxon>lamiids</taxon>
        <taxon>Lamiales</taxon>
        <taxon>Pedaliaceae</taxon>
        <taxon>Sesamum</taxon>
    </lineage>
</organism>
<protein>
    <submittedName>
        <fullName evidence="1">Uncharacterized protein</fullName>
    </submittedName>
</protein>
<dbReference type="Pfam" id="PF02992">
    <property type="entry name" value="Transposase_21"/>
    <property type="match status" value="1"/>
</dbReference>
<dbReference type="EMBL" id="JACGWM010000003">
    <property type="protein sequence ID" value="KAL0383229.1"/>
    <property type="molecule type" value="Genomic_DNA"/>
</dbReference>
<reference evidence="1" key="2">
    <citation type="journal article" date="2024" name="Plant">
        <title>Genomic evolution and insights into agronomic trait innovations of Sesamum species.</title>
        <authorList>
            <person name="Miao H."/>
            <person name="Wang L."/>
            <person name="Qu L."/>
            <person name="Liu H."/>
            <person name="Sun Y."/>
            <person name="Le M."/>
            <person name="Wang Q."/>
            <person name="Wei S."/>
            <person name="Zheng Y."/>
            <person name="Lin W."/>
            <person name="Duan Y."/>
            <person name="Cao H."/>
            <person name="Xiong S."/>
            <person name="Wang X."/>
            <person name="Wei L."/>
            <person name="Li C."/>
            <person name="Ma Q."/>
            <person name="Ju M."/>
            <person name="Zhao R."/>
            <person name="Li G."/>
            <person name="Mu C."/>
            <person name="Tian Q."/>
            <person name="Mei H."/>
            <person name="Zhang T."/>
            <person name="Gao T."/>
            <person name="Zhang H."/>
        </authorList>
    </citation>
    <scope>NUCLEOTIDE SEQUENCE</scope>
    <source>
        <strain evidence="1">KEN8</strain>
    </source>
</reference>
<proteinExistence type="predicted"/>